<proteinExistence type="predicted"/>
<feature type="transmembrane region" description="Helical" evidence="1">
    <location>
        <begin position="12"/>
        <end position="38"/>
    </location>
</feature>
<evidence type="ECO:0000313" key="3">
    <source>
        <dbReference type="Proteomes" id="UP000000447"/>
    </source>
</evidence>
<keyword evidence="3" id="KW-1185">Reference proteome</keyword>
<organism evidence="2 3">
    <name type="scientific">Thermomicrobium roseum (strain ATCC 27502 / DSM 5159 / P-2)</name>
    <dbReference type="NCBI Taxonomy" id="309801"/>
    <lineage>
        <taxon>Bacteria</taxon>
        <taxon>Pseudomonadati</taxon>
        <taxon>Thermomicrobiota</taxon>
        <taxon>Thermomicrobia</taxon>
        <taxon>Thermomicrobiales</taxon>
        <taxon>Thermomicrobiaceae</taxon>
        <taxon>Thermomicrobium</taxon>
    </lineage>
</organism>
<reference evidence="2 3" key="1">
    <citation type="journal article" date="2009" name="PLoS ONE">
        <title>Complete genome sequence of the aerobic CO-oxidizing thermophile Thermomicrobium roseum.</title>
        <authorList>
            <person name="Wu D."/>
            <person name="Raymond J."/>
            <person name="Wu M."/>
            <person name="Chatterji S."/>
            <person name="Ren Q."/>
            <person name="Graham J.E."/>
            <person name="Bryant D.A."/>
            <person name="Robb F."/>
            <person name="Colman A."/>
            <person name="Tallon L.J."/>
            <person name="Badger J.H."/>
            <person name="Madupu R."/>
            <person name="Ward N.L."/>
            <person name="Eisen J.A."/>
        </authorList>
    </citation>
    <scope>NUCLEOTIDE SEQUENCE [LARGE SCALE GENOMIC DNA]</scope>
    <source>
        <strain evidence="3">ATCC 27502 / DSM 5159 / P-2</strain>
    </source>
</reference>
<keyword evidence="1" id="KW-0812">Transmembrane</keyword>
<dbReference type="RefSeq" id="WP_015922474.1">
    <property type="nucleotide sequence ID" value="NC_011959.1"/>
</dbReference>
<accession>B9KZQ7</accession>
<gene>
    <name evidence="2" type="ordered locus">trd_1527</name>
</gene>
<evidence type="ECO:0000256" key="1">
    <source>
        <dbReference type="SAM" id="Phobius"/>
    </source>
</evidence>
<dbReference type="HOGENOM" id="CLU_3259110_0_0_0"/>
<dbReference type="EMBL" id="CP001275">
    <property type="protein sequence ID" value="ACM04844.1"/>
    <property type="molecule type" value="Genomic_DNA"/>
</dbReference>
<dbReference type="Proteomes" id="UP000000447">
    <property type="component" value="Chromosome"/>
</dbReference>
<name>B9KZQ7_THERP</name>
<dbReference type="STRING" id="309801.trd_1527"/>
<protein>
    <submittedName>
        <fullName evidence="2">Uncharacterized protein</fullName>
    </submittedName>
</protein>
<sequence>MEPRRSVSIRRAAVLGVLFGLLTCAALAGSLALIGLLLGSLR</sequence>
<dbReference type="KEGG" id="tro:trd_1527"/>
<dbReference type="AlphaFoldDB" id="B9KZQ7"/>
<evidence type="ECO:0000313" key="2">
    <source>
        <dbReference type="EMBL" id="ACM04844.1"/>
    </source>
</evidence>
<keyword evidence="1" id="KW-1133">Transmembrane helix</keyword>
<keyword evidence="1" id="KW-0472">Membrane</keyword>